<evidence type="ECO:0000256" key="1">
    <source>
        <dbReference type="SAM" id="MobiDB-lite"/>
    </source>
</evidence>
<proteinExistence type="predicted"/>
<dbReference type="InterPro" id="IPR046341">
    <property type="entry name" value="SET_dom_sf"/>
</dbReference>
<dbReference type="GO" id="GO:0005634">
    <property type="term" value="C:nucleus"/>
    <property type="evidence" value="ECO:0007669"/>
    <property type="project" value="TreeGrafter"/>
</dbReference>
<organism evidence="2 3">
    <name type="scientific">Sporidiobolus salmonicolor</name>
    <name type="common">Yeast-like fungus</name>
    <name type="synonym">Sporobolomyces salmonicolor</name>
    <dbReference type="NCBI Taxonomy" id="5005"/>
    <lineage>
        <taxon>Eukaryota</taxon>
        <taxon>Fungi</taxon>
        <taxon>Dikarya</taxon>
        <taxon>Basidiomycota</taxon>
        <taxon>Pucciniomycotina</taxon>
        <taxon>Microbotryomycetes</taxon>
        <taxon>Sporidiobolales</taxon>
        <taxon>Sporidiobolaceae</taxon>
        <taxon>Sporobolomyces</taxon>
    </lineage>
</organism>
<dbReference type="Proteomes" id="UP000243876">
    <property type="component" value="Unassembled WGS sequence"/>
</dbReference>
<sequence>MASLRSWLTQNDLHLDPRLELTGPPLHVVATAPIPPHSTLARIPKDTVLSHRTSSLTRSSPAAAASLGTASPPLRLAVHVLLELLLGTQSRWAAYLEHCPTETVPIAFLWDDGGEARRWVRGTQLERELRRLGVSRSSLSAFFHSSVLPLLAPLTTLSSLPSPTIAAFLHAYSLVSSRAFQVDTYHTLALVPLADAFDHSSPPHVHFASDVWVCAECGALDECPHDREDELRPSEPERGGAARGQERQTCEMVATDLPVVPGEEVFNHYGYLSNARLLAEYGFALEANEHDRVVFGSAEVRRARGEEEEERVWEEVQRMTRDDRTEEATSSEPVYVDADAKLSPTLWLLLARSALVSELRSSSNDPGSYSSRIDHLAALLARFASEEEHEDVPLDLDRRDAQALTQIARVVQQLCDTRLRGQHRPELSGAEVLELAEAIEDEQLKRAMEFTAGERLVLERVRENWNAIARLASGI</sequence>
<evidence type="ECO:0000313" key="3">
    <source>
        <dbReference type="Proteomes" id="UP000243876"/>
    </source>
</evidence>
<name>A0A0D6EGC8_SPOSA</name>
<accession>A0A0D6EGC8</accession>
<dbReference type="EMBL" id="CENE01000001">
    <property type="protein sequence ID" value="CEQ38635.1"/>
    <property type="molecule type" value="Genomic_DNA"/>
</dbReference>
<dbReference type="SUPFAM" id="SSF82199">
    <property type="entry name" value="SET domain"/>
    <property type="match status" value="1"/>
</dbReference>
<protein>
    <submittedName>
        <fullName evidence="2">SPOSA6832_00093-mRNA-1:cds</fullName>
    </submittedName>
</protein>
<dbReference type="PANTHER" id="PTHR13271">
    <property type="entry name" value="UNCHARACTERIZED PUTATIVE METHYLTRANSFERASE"/>
    <property type="match status" value="1"/>
</dbReference>
<dbReference type="InterPro" id="IPR050600">
    <property type="entry name" value="SETD3_SETD6_MTase"/>
</dbReference>
<dbReference type="OrthoDB" id="441812at2759"/>
<feature type="region of interest" description="Disordered" evidence="1">
    <location>
        <begin position="224"/>
        <end position="248"/>
    </location>
</feature>
<evidence type="ECO:0000313" key="2">
    <source>
        <dbReference type="EMBL" id="CEQ38635.1"/>
    </source>
</evidence>
<gene>
    <name evidence="2" type="primary">SPOSA6832_00093</name>
</gene>
<dbReference type="CDD" id="cd10527">
    <property type="entry name" value="SET_LSMT"/>
    <property type="match status" value="1"/>
</dbReference>
<reference evidence="3" key="1">
    <citation type="submission" date="2015-02" db="EMBL/GenBank/DDBJ databases">
        <authorList>
            <person name="Gon?alves P."/>
        </authorList>
    </citation>
    <scope>NUCLEOTIDE SEQUENCE [LARGE SCALE GENOMIC DNA]</scope>
</reference>
<dbReference type="GO" id="GO:0016279">
    <property type="term" value="F:protein-lysine N-methyltransferase activity"/>
    <property type="evidence" value="ECO:0007669"/>
    <property type="project" value="TreeGrafter"/>
</dbReference>
<dbReference type="Gene3D" id="3.90.1410.10">
    <property type="entry name" value="set domain protein methyltransferase, domain 1"/>
    <property type="match status" value="1"/>
</dbReference>
<keyword evidence="3" id="KW-1185">Reference proteome</keyword>
<dbReference type="PANTHER" id="PTHR13271:SF34">
    <property type="entry name" value="N-LYSINE METHYLTRANSFERASE SETD6"/>
    <property type="match status" value="1"/>
</dbReference>
<dbReference type="AlphaFoldDB" id="A0A0D6EGC8"/>